<evidence type="ECO:0000259" key="16">
    <source>
        <dbReference type="PROSITE" id="PS50198"/>
    </source>
</evidence>
<comment type="caution">
    <text evidence="17">The sequence shown here is derived from an EMBL/GenBank/DDBJ whole genome shotgun (WGS) entry which is preliminary data.</text>
</comment>
<feature type="transmembrane region" description="Helical" evidence="15">
    <location>
        <begin position="12"/>
        <end position="32"/>
    </location>
</feature>
<keyword evidence="5 15" id="KW-0812">Transmembrane</keyword>
<feature type="domain" description="PpiC" evidence="16">
    <location>
        <begin position="264"/>
        <end position="351"/>
    </location>
</feature>
<accession>A0A0L1JNM0</accession>
<dbReference type="InterPro" id="IPR000297">
    <property type="entry name" value="PPIase_PpiC"/>
</dbReference>
<comment type="subcellular location">
    <subcellularLocation>
        <location evidence="1">Cell inner membrane</location>
        <topology evidence="1">Single-pass type II membrane protein</topology>
        <orientation evidence="1">Periplasmic side</orientation>
    </subcellularLocation>
</comment>
<evidence type="ECO:0000256" key="6">
    <source>
        <dbReference type="ARBA" id="ARBA00022989"/>
    </source>
</evidence>
<dbReference type="Gene3D" id="3.10.50.40">
    <property type="match status" value="1"/>
</dbReference>
<keyword evidence="8" id="KW-0143">Chaperone</keyword>
<evidence type="ECO:0000313" key="17">
    <source>
        <dbReference type="EMBL" id="KNG92973.1"/>
    </source>
</evidence>
<evidence type="ECO:0000256" key="2">
    <source>
        <dbReference type="ARBA" id="ARBA00018370"/>
    </source>
</evidence>
<evidence type="ECO:0000256" key="10">
    <source>
        <dbReference type="ARBA" id="ARBA00031484"/>
    </source>
</evidence>
<sequence>MAAGRKSMSKTFVWIIVGLLSFAMIGFGAAGLGGSIRTIGSVGDKSISVQDYVRELQAQIRGFQEQSGTTITFQQAQAFGIDRRALQQMVTAAALEHEAAQLGLSIGDANLRDQIVQISAFQGPGGAFDRASYRFQLENAGLTEAEFEEDLRSESARTLLQGAVLSATPMPATYAEAMVNFVGETRNFTWSRVGDLQLDVEIAEPDDAQLRAFYDDNIALFTRPETRKITYAWLEPDMLIGDIETSDETLREIYEDRSEIYNQPERRLLERLSFLDAGAADAARARLDAGETDFETLVSDRGLTLSDVDLGDVARSDLTDEAADAVFGAEAGDVVGPVATNSGVALYRVNAVLAEQVTTFEEARPDLLTELQRDSANRMIQAQMDNIIDLLAGGATLEELADETDMQLGQIDWTGDSDSGIAAYAAFRAAASEARVGDFPELEELSDGGIFALRLDAIEEPRAEPFDTVTDRVAEAWRTAETTRALQEQAETMADQLREGRTFAALGLAPNIETGINRRGFIEGAPRALLATAFEMELGDVRVIEADGDAVIVRLDNVMPADLASEDNAALVSSVTDQMSGMIAQDLFQALANDVQARAGISIDQQALTAVHTQFFGGGVAGGGS</sequence>
<dbReference type="Pfam" id="PF13145">
    <property type="entry name" value="Rotamase_2"/>
    <property type="match status" value="1"/>
</dbReference>
<evidence type="ECO:0000256" key="11">
    <source>
        <dbReference type="ARBA" id="ARBA00038408"/>
    </source>
</evidence>
<name>A0A0L1JNM0_9RHOB</name>
<dbReference type="InterPro" id="IPR052029">
    <property type="entry name" value="PpiD_chaperone"/>
</dbReference>
<evidence type="ECO:0000256" key="8">
    <source>
        <dbReference type="ARBA" id="ARBA00023186"/>
    </source>
</evidence>
<dbReference type="Pfam" id="PF13624">
    <property type="entry name" value="SurA_N_3"/>
    <property type="match status" value="1"/>
</dbReference>
<reference evidence="17 18" key="1">
    <citation type="journal article" date="2015" name="Int. J. Syst. Evol. Microbiol.">
        <title>Aestuariivita atlantica sp. nov., isolated from deep sea sediment of the Atlantic Ocean.</title>
        <authorList>
            <person name="Li G."/>
            <person name="Lai Q."/>
            <person name="Du Y."/>
            <person name="Liu X."/>
            <person name="Sun F."/>
            <person name="Shao Z."/>
        </authorList>
    </citation>
    <scope>NUCLEOTIDE SEQUENCE [LARGE SCALE GENOMIC DNA]</scope>
    <source>
        <strain evidence="17 18">22II-S11-z3</strain>
    </source>
</reference>
<dbReference type="PATRIC" id="fig|1317121.7.peg.3451"/>
<dbReference type="SUPFAM" id="SSF109998">
    <property type="entry name" value="Triger factor/SurA peptide-binding domain-like"/>
    <property type="match status" value="1"/>
</dbReference>
<keyword evidence="3" id="KW-1003">Cell membrane</keyword>
<dbReference type="GO" id="GO:0003755">
    <property type="term" value="F:peptidyl-prolyl cis-trans isomerase activity"/>
    <property type="evidence" value="ECO:0007669"/>
    <property type="project" value="UniProtKB-KW"/>
</dbReference>
<dbReference type="Gene3D" id="1.10.4030.10">
    <property type="entry name" value="Porin chaperone SurA, peptide-binding domain"/>
    <property type="match status" value="1"/>
</dbReference>
<dbReference type="InterPro" id="IPR046357">
    <property type="entry name" value="PPIase_dom_sf"/>
</dbReference>
<keyword evidence="14" id="KW-0697">Rotamase</keyword>
<evidence type="ECO:0000256" key="9">
    <source>
        <dbReference type="ARBA" id="ARBA00030642"/>
    </source>
</evidence>
<dbReference type="STRING" id="1317121.ATO11_13655"/>
<dbReference type="PANTHER" id="PTHR47529">
    <property type="entry name" value="PEPTIDYL-PROLYL CIS-TRANS ISOMERASE D"/>
    <property type="match status" value="1"/>
</dbReference>
<dbReference type="SUPFAM" id="SSF54534">
    <property type="entry name" value="FKBP-like"/>
    <property type="match status" value="1"/>
</dbReference>
<evidence type="ECO:0000256" key="12">
    <source>
        <dbReference type="ARBA" id="ARBA00040743"/>
    </source>
</evidence>
<evidence type="ECO:0000256" key="3">
    <source>
        <dbReference type="ARBA" id="ARBA00022475"/>
    </source>
</evidence>
<evidence type="ECO:0000256" key="5">
    <source>
        <dbReference type="ARBA" id="ARBA00022692"/>
    </source>
</evidence>
<dbReference type="Proteomes" id="UP000036938">
    <property type="component" value="Unassembled WGS sequence"/>
</dbReference>
<evidence type="ECO:0000256" key="7">
    <source>
        <dbReference type="ARBA" id="ARBA00023136"/>
    </source>
</evidence>
<dbReference type="EMBL" id="AQQZ01000006">
    <property type="protein sequence ID" value="KNG92973.1"/>
    <property type="molecule type" value="Genomic_DNA"/>
</dbReference>
<keyword evidence="4" id="KW-0997">Cell inner membrane</keyword>
<evidence type="ECO:0000256" key="14">
    <source>
        <dbReference type="PROSITE-ProRule" id="PRU00278"/>
    </source>
</evidence>
<keyword evidence="18" id="KW-1185">Reference proteome</keyword>
<dbReference type="PROSITE" id="PS50198">
    <property type="entry name" value="PPIC_PPIASE_2"/>
    <property type="match status" value="1"/>
</dbReference>
<comment type="similarity">
    <text evidence="11">Belongs to the PpiD chaperone family.</text>
</comment>
<keyword evidence="6 15" id="KW-1133">Transmembrane helix</keyword>
<dbReference type="InterPro" id="IPR027304">
    <property type="entry name" value="Trigger_fact/SurA_dom_sf"/>
</dbReference>
<keyword evidence="7 15" id="KW-0472">Membrane</keyword>
<evidence type="ECO:0000256" key="4">
    <source>
        <dbReference type="ARBA" id="ARBA00022519"/>
    </source>
</evidence>
<evidence type="ECO:0000313" key="18">
    <source>
        <dbReference type="Proteomes" id="UP000036938"/>
    </source>
</evidence>
<dbReference type="OrthoDB" id="9768393at2"/>
<protein>
    <recommendedName>
        <fullName evidence="2">Parvulin-like PPIase</fullName>
    </recommendedName>
    <alternativeName>
        <fullName evidence="9">Peptidyl-prolyl cis-trans isomerase plp</fullName>
    </alternativeName>
    <alternativeName>
        <fullName evidence="12">Periplasmic chaperone PpiD</fullName>
    </alternativeName>
    <alternativeName>
        <fullName evidence="13">Periplasmic folding chaperone</fullName>
    </alternativeName>
    <alternativeName>
        <fullName evidence="10">Rotamase plp</fullName>
    </alternativeName>
</protein>
<dbReference type="PANTHER" id="PTHR47529:SF1">
    <property type="entry name" value="PERIPLASMIC CHAPERONE PPID"/>
    <property type="match status" value="1"/>
</dbReference>
<dbReference type="GO" id="GO:0005886">
    <property type="term" value="C:plasma membrane"/>
    <property type="evidence" value="ECO:0007669"/>
    <property type="project" value="UniProtKB-SubCell"/>
</dbReference>
<dbReference type="AlphaFoldDB" id="A0A0L1JNM0"/>
<evidence type="ECO:0000256" key="13">
    <source>
        <dbReference type="ARBA" id="ARBA00042775"/>
    </source>
</evidence>
<evidence type="ECO:0000256" key="15">
    <source>
        <dbReference type="SAM" id="Phobius"/>
    </source>
</evidence>
<evidence type="ECO:0000256" key="1">
    <source>
        <dbReference type="ARBA" id="ARBA00004382"/>
    </source>
</evidence>
<keyword evidence="14" id="KW-0413">Isomerase</keyword>
<organism evidence="17 18">
    <name type="scientific">Pseudaestuariivita atlantica</name>
    <dbReference type="NCBI Taxonomy" id="1317121"/>
    <lineage>
        <taxon>Bacteria</taxon>
        <taxon>Pseudomonadati</taxon>
        <taxon>Pseudomonadota</taxon>
        <taxon>Alphaproteobacteria</taxon>
        <taxon>Rhodobacterales</taxon>
        <taxon>Paracoccaceae</taxon>
        <taxon>Pseudaestuariivita</taxon>
    </lineage>
</organism>
<proteinExistence type="inferred from homology"/>
<dbReference type="RefSeq" id="WP_050531461.1">
    <property type="nucleotide sequence ID" value="NZ_AQQZ01000006.1"/>
</dbReference>
<gene>
    <name evidence="17" type="ORF">ATO11_13655</name>
</gene>